<dbReference type="AlphaFoldDB" id="A0A8H4BPM1"/>
<name>A0A8H4BPM1_MUCCL</name>
<dbReference type="Proteomes" id="UP000469890">
    <property type="component" value="Unassembled WGS sequence"/>
</dbReference>
<gene>
    <name evidence="1" type="ORF">FB192DRAFT_1270619</name>
</gene>
<accession>A0A8H4BPM1</accession>
<sequence length="294" mass="34069">MTNETTLATFVHHVEECERIMHRSIEQQHYTNMISSARLLYSILRIAFTQKVDGNAMDVDMPVLPTLKALGHRVAETITQVDLKLITQEKSITQSNRFRLRELLKIKANFCLLLDDWDCDATFRNTYTLLTDADDDTAAVLLPYLSTISKKCRQLTSWFPQEAIEELQKRINRPSVYVNLIRLLFRTTDSNHEITATLLQLLHEFGQWDQSTECYSKNGWNLYLIGLEAGSCQWYELMYLVMKDLRKRVETEASYCWLSALSLLAQAEHSLSSKEAASDLYIQSMLELRVRLTN</sequence>
<organism evidence="1 2">
    <name type="scientific">Mucor circinelloides f. lusitanicus</name>
    <name type="common">Mucor racemosus var. lusitanicus</name>
    <dbReference type="NCBI Taxonomy" id="29924"/>
    <lineage>
        <taxon>Eukaryota</taxon>
        <taxon>Fungi</taxon>
        <taxon>Fungi incertae sedis</taxon>
        <taxon>Mucoromycota</taxon>
        <taxon>Mucoromycotina</taxon>
        <taxon>Mucoromycetes</taxon>
        <taxon>Mucorales</taxon>
        <taxon>Mucorineae</taxon>
        <taxon>Mucoraceae</taxon>
        <taxon>Mucor</taxon>
    </lineage>
</organism>
<protein>
    <submittedName>
        <fullName evidence="1">Uncharacterized protein</fullName>
    </submittedName>
</protein>
<reference evidence="1 2" key="1">
    <citation type="submission" date="2019-09" db="EMBL/GenBank/DDBJ databases">
        <authorList>
            <consortium name="DOE Joint Genome Institute"/>
            <person name="Mondo S.J."/>
            <person name="Navarro-Mendoza M.I."/>
            <person name="Perez-Arques C."/>
            <person name="Panchal S."/>
            <person name="Nicolas F.E."/>
            <person name="Ganguly P."/>
            <person name="Pangilinan J."/>
            <person name="Grigoriev I."/>
            <person name="Heitman J."/>
            <person name="Sanya K."/>
            <person name="Garre V."/>
        </authorList>
    </citation>
    <scope>NUCLEOTIDE SEQUENCE [LARGE SCALE GENOMIC DNA]</scope>
    <source>
        <strain evidence="1 2">MU402</strain>
    </source>
</reference>
<evidence type="ECO:0000313" key="1">
    <source>
        <dbReference type="EMBL" id="KAF1806234.1"/>
    </source>
</evidence>
<evidence type="ECO:0000313" key="2">
    <source>
        <dbReference type="Proteomes" id="UP000469890"/>
    </source>
</evidence>
<dbReference type="EMBL" id="JAAECE010000001">
    <property type="protein sequence ID" value="KAF1806234.1"/>
    <property type="molecule type" value="Genomic_DNA"/>
</dbReference>
<comment type="caution">
    <text evidence="1">The sequence shown here is derived from an EMBL/GenBank/DDBJ whole genome shotgun (WGS) entry which is preliminary data.</text>
</comment>
<proteinExistence type="predicted"/>